<sequence length="55" mass="6480">MHPHPRPECLLGHLQIHFSSSSCLRGLPRQECDDAHDDDIQFQIFIEFFFVNQVK</sequence>
<gene>
    <name evidence="1" type="ORF">BofuT4_uP130370.1</name>
</gene>
<dbReference type="EMBL" id="FQ790350">
    <property type="protein sequence ID" value="CCD54337.1"/>
    <property type="molecule type" value="Genomic_DNA"/>
</dbReference>
<dbReference type="Proteomes" id="UP000008177">
    <property type="component" value="Unplaced contigs"/>
</dbReference>
<reference evidence="2" key="1">
    <citation type="journal article" date="2011" name="PLoS Genet.">
        <title>Genomic analysis of the necrotrophic fungal pathogens Sclerotinia sclerotiorum and Botrytis cinerea.</title>
        <authorList>
            <person name="Amselem J."/>
            <person name="Cuomo C.A."/>
            <person name="van Kan J.A."/>
            <person name="Viaud M."/>
            <person name="Benito E.P."/>
            <person name="Couloux A."/>
            <person name="Coutinho P.M."/>
            <person name="de Vries R.P."/>
            <person name="Dyer P.S."/>
            <person name="Fillinger S."/>
            <person name="Fournier E."/>
            <person name="Gout L."/>
            <person name="Hahn M."/>
            <person name="Kohn L."/>
            <person name="Lapalu N."/>
            <person name="Plummer K.M."/>
            <person name="Pradier J.M."/>
            <person name="Quevillon E."/>
            <person name="Sharon A."/>
            <person name="Simon A."/>
            <person name="ten Have A."/>
            <person name="Tudzynski B."/>
            <person name="Tudzynski P."/>
            <person name="Wincker P."/>
            <person name="Andrew M."/>
            <person name="Anthouard V."/>
            <person name="Beever R.E."/>
            <person name="Beffa R."/>
            <person name="Benoit I."/>
            <person name="Bouzid O."/>
            <person name="Brault B."/>
            <person name="Chen Z."/>
            <person name="Choquer M."/>
            <person name="Collemare J."/>
            <person name="Cotton P."/>
            <person name="Danchin E.G."/>
            <person name="Da Silva C."/>
            <person name="Gautier A."/>
            <person name="Giraud C."/>
            <person name="Giraud T."/>
            <person name="Gonzalez C."/>
            <person name="Grossetete S."/>
            <person name="Guldener U."/>
            <person name="Henrissat B."/>
            <person name="Howlett B.J."/>
            <person name="Kodira C."/>
            <person name="Kretschmer M."/>
            <person name="Lappartient A."/>
            <person name="Leroch M."/>
            <person name="Levis C."/>
            <person name="Mauceli E."/>
            <person name="Neuveglise C."/>
            <person name="Oeser B."/>
            <person name="Pearson M."/>
            <person name="Poulain J."/>
            <person name="Poussereau N."/>
            <person name="Quesneville H."/>
            <person name="Rascle C."/>
            <person name="Schumacher J."/>
            <person name="Segurens B."/>
            <person name="Sexton A."/>
            <person name="Silva E."/>
            <person name="Sirven C."/>
            <person name="Soanes D.M."/>
            <person name="Talbot N.J."/>
            <person name="Templeton M."/>
            <person name="Yandava C."/>
            <person name="Yarden O."/>
            <person name="Zeng Q."/>
            <person name="Rollins J.A."/>
            <person name="Lebrun M.H."/>
            <person name="Dickman M."/>
        </authorList>
    </citation>
    <scope>NUCLEOTIDE SEQUENCE [LARGE SCALE GENOMIC DNA]</scope>
    <source>
        <strain evidence="2">T4</strain>
    </source>
</reference>
<accession>G2YRT9</accession>
<protein>
    <submittedName>
        <fullName evidence="1">Uncharacterized protein</fullName>
    </submittedName>
</protein>
<dbReference type="PROSITE" id="PS51257">
    <property type="entry name" value="PROKAR_LIPOPROTEIN"/>
    <property type="match status" value="1"/>
</dbReference>
<evidence type="ECO:0000313" key="2">
    <source>
        <dbReference type="Proteomes" id="UP000008177"/>
    </source>
</evidence>
<proteinExistence type="predicted"/>
<dbReference type="HOGENOM" id="CLU_3032132_0_0_1"/>
<evidence type="ECO:0000313" key="1">
    <source>
        <dbReference type="EMBL" id="CCD54337.1"/>
    </source>
</evidence>
<dbReference type="AlphaFoldDB" id="G2YRT9"/>
<organism evidence="1 2">
    <name type="scientific">Botryotinia fuckeliana (strain T4)</name>
    <name type="common">Noble rot fungus</name>
    <name type="synonym">Botrytis cinerea</name>
    <dbReference type="NCBI Taxonomy" id="999810"/>
    <lineage>
        <taxon>Eukaryota</taxon>
        <taxon>Fungi</taxon>
        <taxon>Dikarya</taxon>
        <taxon>Ascomycota</taxon>
        <taxon>Pezizomycotina</taxon>
        <taxon>Leotiomycetes</taxon>
        <taxon>Helotiales</taxon>
        <taxon>Sclerotiniaceae</taxon>
        <taxon>Botrytis</taxon>
    </lineage>
</organism>
<dbReference type="InParanoid" id="G2YRT9"/>
<name>G2YRT9_BOTF4</name>